<evidence type="ECO:0000256" key="6">
    <source>
        <dbReference type="PIRSR" id="PIRSR028757-1"/>
    </source>
</evidence>
<comment type="similarity">
    <text evidence="1">Belongs to the peptidase S66 family.</text>
</comment>
<feature type="active site" description="Charge relay system" evidence="6">
    <location>
        <position position="198"/>
    </location>
</feature>
<organism evidence="9 10">
    <name type="scientific">Candidatus Scatomonas pullistercoris</name>
    <dbReference type="NCBI Taxonomy" id="2840920"/>
    <lineage>
        <taxon>Bacteria</taxon>
        <taxon>Bacillati</taxon>
        <taxon>Bacillota</taxon>
        <taxon>Clostridia</taxon>
        <taxon>Lachnospirales</taxon>
        <taxon>Lachnospiraceae</taxon>
        <taxon>Lachnospiraceae incertae sedis</taxon>
        <taxon>Candidatus Scatomonas</taxon>
    </lineage>
</organism>
<evidence type="ECO:0000256" key="2">
    <source>
        <dbReference type="ARBA" id="ARBA00022645"/>
    </source>
</evidence>
<dbReference type="AlphaFoldDB" id="A0A9D1P3S9"/>
<dbReference type="GO" id="GO:0008236">
    <property type="term" value="F:serine-type peptidase activity"/>
    <property type="evidence" value="ECO:0007669"/>
    <property type="project" value="UniProtKB-KW"/>
</dbReference>
<keyword evidence="4" id="KW-0378">Hydrolase</keyword>
<dbReference type="EMBL" id="DVOO01000029">
    <property type="protein sequence ID" value="HIV26041.1"/>
    <property type="molecule type" value="Genomic_DNA"/>
</dbReference>
<name>A0A9D1P3S9_9FIRM</name>
<evidence type="ECO:0000259" key="7">
    <source>
        <dbReference type="Pfam" id="PF02016"/>
    </source>
</evidence>
<sequence length="286" mass="30923">MLKEGEMVALTACSDLLPRTAEAQIQELCGCLEALGLIPAAGPHLFGEKPLEKSGREKAEILNRCYRDERIRALFDVSGGNGANEILPWLDFEAVKKHPKPFWGYSDCTVILNAVYTKTGNSGVLWQVRNLVRDAGALQRERFGRWMDGKGDLFSVNWRFCRGHSMEGILVGGNLRCFLKLAGTPYFPDLDGKLLFLESLGGGPELIASLLAQLSQLGVFRKIAGLLLGTFTELSKNPANPDVGTLLSRCGLPSGLPVAAASEVGHGGASRALVIGGRYIIEEKPV</sequence>
<feature type="domain" description="LD-carboxypeptidase C-terminal" evidence="8">
    <location>
        <begin position="167"/>
        <end position="279"/>
    </location>
</feature>
<dbReference type="InterPro" id="IPR027478">
    <property type="entry name" value="LdcA_N"/>
</dbReference>
<evidence type="ECO:0000256" key="3">
    <source>
        <dbReference type="ARBA" id="ARBA00022670"/>
    </source>
</evidence>
<dbReference type="InterPro" id="IPR029062">
    <property type="entry name" value="Class_I_gatase-like"/>
</dbReference>
<feature type="active site" description="Charge relay system" evidence="6">
    <location>
        <position position="266"/>
    </location>
</feature>
<dbReference type="SUPFAM" id="SSF52317">
    <property type="entry name" value="Class I glutamine amidotransferase-like"/>
    <property type="match status" value="1"/>
</dbReference>
<keyword evidence="3" id="KW-0645">Protease</keyword>
<dbReference type="Gene3D" id="3.40.50.10740">
    <property type="entry name" value="Class I glutamine amidotransferase-like"/>
    <property type="match status" value="1"/>
</dbReference>
<accession>A0A9D1P3S9</accession>
<evidence type="ECO:0000256" key="1">
    <source>
        <dbReference type="ARBA" id="ARBA00010233"/>
    </source>
</evidence>
<dbReference type="SUPFAM" id="SSF141986">
    <property type="entry name" value="LD-carboxypeptidase A C-terminal domain-like"/>
    <property type="match status" value="1"/>
</dbReference>
<keyword evidence="5" id="KW-0720">Serine protease</keyword>
<evidence type="ECO:0000313" key="9">
    <source>
        <dbReference type="EMBL" id="HIV26041.1"/>
    </source>
</evidence>
<reference evidence="9" key="2">
    <citation type="journal article" date="2021" name="PeerJ">
        <title>Extensive microbial diversity within the chicken gut microbiome revealed by metagenomics and culture.</title>
        <authorList>
            <person name="Gilroy R."/>
            <person name="Ravi A."/>
            <person name="Getino M."/>
            <person name="Pursley I."/>
            <person name="Horton D.L."/>
            <person name="Alikhan N.F."/>
            <person name="Baker D."/>
            <person name="Gharbi K."/>
            <person name="Hall N."/>
            <person name="Watson M."/>
            <person name="Adriaenssens E.M."/>
            <person name="Foster-Nyarko E."/>
            <person name="Jarju S."/>
            <person name="Secka A."/>
            <person name="Antonio M."/>
            <person name="Oren A."/>
            <person name="Chaudhuri R.R."/>
            <person name="La Ragione R."/>
            <person name="Hildebrand F."/>
            <person name="Pallen M.J."/>
        </authorList>
    </citation>
    <scope>NUCLEOTIDE SEQUENCE</scope>
    <source>
        <strain evidence="9">CHK188-20938</strain>
    </source>
</reference>
<dbReference type="PIRSF" id="PIRSF028757">
    <property type="entry name" value="LD-carboxypeptidase"/>
    <property type="match status" value="1"/>
</dbReference>
<dbReference type="Gene3D" id="3.50.30.60">
    <property type="entry name" value="LD-carboxypeptidase A C-terminal domain-like"/>
    <property type="match status" value="1"/>
</dbReference>
<feature type="active site" description="Nucleophile" evidence="6">
    <location>
        <position position="106"/>
    </location>
</feature>
<dbReference type="Pfam" id="PF02016">
    <property type="entry name" value="Peptidase_S66"/>
    <property type="match status" value="1"/>
</dbReference>
<comment type="caution">
    <text evidence="9">The sequence shown here is derived from an EMBL/GenBank/DDBJ whole genome shotgun (WGS) entry which is preliminary data.</text>
</comment>
<dbReference type="InterPro" id="IPR027461">
    <property type="entry name" value="Carboxypeptidase_A_C_sf"/>
</dbReference>
<dbReference type="PANTHER" id="PTHR30237">
    <property type="entry name" value="MURAMOYLTETRAPEPTIDE CARBOXYPEPTIDASE"/>
    <property type="match status" value="1"/>
</dbReference>
<protein>
    <submittedName>
        <fullName evidence="9">LD-carboxypeptidase</fullName>
    </submittedName>
</protein>
<evidence type="ECO:0000256" key="5">
    <source>
        <dbReference type="ARBA" id="ARBA00022825"/>
    </source>
</evidence>
<evidence type="ECO:0000259" key="8">
    <source>
        <dbReference type="Pfam" id="PF17676"/>
    </source>
</evidence>
<gene>
    <name evidence="9" type="ORF">IAB71_09755</name>
</gene>
<dbReference type="Proteomes" id="UP000824169">
    <property type="component" value="Unassembled WGS sequence"/>
</dbReference>
<evidence type="ECO:0000256" key="4">
    <source>
        <dbReference type="ARBA" id="ARBA00022801"/>
    </source>
</evidence>
<reference evidence="9" key="1">
    <citation type="submission" date="2020-10" db="EMBL/GenBank/DDBJ databases">
        <authorList>
            <person name="Gilroy R."/>
        </authorList>
    </citation>
    <scope>NUCLEOTIDE SEQUENCE</scope>
    <source>
        <strain evidence="9">CHK188-20938</strain>
    </source>
</reference>
<evidence type="ECO:0000313" key="10">
    <source>
        <dbReference type="Proteomes" id="UP000824169"/>
    </source>
</evidence>
<keyword evidence="2" id="KW-0121">Carboxypeptidase</keyword>
<dbReference type="InterPro" id="IPR040449">
    <property type="entry name" value="Peptidase_S66_N"/>
</dbReference>
<dbReference type="GO" id="GO:0004180">
    <property type="term" value="F:carboxypeptidase activity"/>
    <property type="evidence" value="ECO:0007669"/>
    <property type="project" value="UniProtKB-KW"/>
</dbReference>
<dbReference type="InterPro" id="IPR040921">
    <property type="entry name" value="Peptidase_S66C"/>
</dbReference>
<dbReference type="PANTHER" id="PTHR30237:SF2">
    <property type="entry name" value="MUREIN TETRAPEPTIDE CARBOXYPEPTIDASE"/>
    <property type="match status" value="1"/>
</dbReference>
<dbReference type="CDD" id="cd07025">
    <property type="entry name" value="Peptidase_S66"/>
    <property type="match status" value="1"/>
</dbReference>
<feature type="domain" description="LD-carboxypeptidase N-terminal" evidence="7">
    <location>
        <begin position="8"/>
        <end position="122"/>
    </location>
</feature>
<proteinExistence type="inferred from homology"/>
<dbReference type="Pfam" id="PF17676">
    <property type="entry name" value="Peptidase_S66C"/>
    <property type="match status" value="1"/>
</dbReference>
<dbReference type="GO" id="GO:0006508">
    <property type="term" value="P:proteolysis"/>
    <property type="evidence" value="ECO:0007669"/>
    <property type="project" value="UniProtKB-KW"/>
</dbReference>
<dbReference type="InterPro" id="IPR003507">
    <property type="entry name" value="S66_fam"/>
</dbReference>